<dbReference type="GO" id="GO:0140662">
    <property type="term" value="F:ATP-dependent protein folding chaperone"/>
    <property type="evidence" value="ECO:0007669"/>
    <property type="project" value="InterPro"/>
</dbReference>
<dbReference type="EMBL" id="JABFUD020000002">
    <property type="protein sequence ID" value="KAI5082771.1"/>
    <property type="molecule type" value="Genomic_DNA"/>
</dbReference>
<dbReference type="Proteomes" id="UP000886520">
    <property type="component" value="Chromosome 3"/>
</dbReference>
<organism evidence="4 5">
    <name type="scientific">Adiantum capillus-veneris</name>
    <name type="common">Maidenhair fern</name>
    <dbReference type="NCBI Taxonomy" id="13818"/>
    <lineage>
        <taxon>Eukaryota</taxon>
        <taxon>Viridiplantae</taxon>
        <taxon>Streptophyta</taxon>
        <taxon>Embryophyta</taxon>
        <taxon>Tracheophyta</taxon>
        <taxon>Polypodiopsida</taxon>
        <taxon>Polypodiidae</taxon>
        <taxon>Polypodiales</taxon>
        <taxon>Pteridineae</taxon>
        <taxon>Pteridaceae</taxon>
        <taxon>Vittarioideae</taxon>
        <taxon>Adiantum</taxon>
    </lineage>
</organism>
<sequence>MSAYFNDSQRQATKDMGVIVGLNVMRIINEPTPVVIAYDLDRKIASQGEKNVMIFYLGGGTFYVSLITIEEGMFEVKATDRDTHLGGEDLENCMVNHFMKEFKRTHKKDIIGNAKALHRLRTTCERAKRALLSAITRTTIEINSLYEGINFYSTIIRDQFKELNIDLFKKSMDPI</sequence>
<evidence type="ECO:0000256" key="2">
    <source>
        <dbReference type="ARBA" id="ARBA00022741"/>
    </source>
</evidence>
<evidence type="ECO:0000256" key="1">
    <source>
        <dbReference type="ARBA" id="ARBA00007381"/>
    </source>
</evidence>
<proteinExistence type="inferred from homology"/>
<accession>A0A9D4VA87</accession>
<evidence type="ECO:0000313" key="5">
    <source>
        <dbReference type="Proteomes" id="UP000886520"/>
    </source>
</evidence>
<dbReference type="Pfam" id="PF00012">
    <property type="entry name" value="HSP70"/>
    <property type="match status" value="1"/>
</dbReference>
<dbReference type="AlphaFoldDB" id="A0A9D4VA87"/>
<dbReference type="OrthoDB" id="3789372at2759"/>
<evidence type="ECO:0008006" key="6">
    <source>
        <dbReference type="Google" id="ProtNLM"/>
    </source>
</evidence>
<dbReference type="FunFam" id="3.30.420.40:FF:000028">
    <property type="entry name" value="heat shock 70 kDa protein-like"/>
    <property type="match status" value="1"/>
</dbReference>
<protein>
    <recommendedName>
        <fullName evidence="6">Heat shock protein 70</fullName>
    </recommendedName>
</protein>
<reference evidence="4" key="1">
    <citation type="submission" date="2021-01" db="EMBL/GenBank/DDBJ databases">
        <title>Adiantum capillus-veneris genome.</title>
        <authorList>
            <person name="Fang Y."/>
            <person name="Liao Q."/>
        </authorList>
    </citation>
    <scope>NUCLEOTIDE SEQUENCE</scope>
    <source>
        <strain evidence="4">H3</strain>
        <tissue evidence="4">Leaf</tissue>
    </source>
</reference>
<dbReference type="GO" id="GO:0005524">
    <property type="term" value="F:ATP binding"/>
    <property type="evidence" value="ECO:0007669"/>
    <property type="project" value="UniProtKB-KW"/>
</dbReference>
<dbReference type="PANTHER" id="PTHR19375">
    <property type="entry name" value="HEAT SHOCK PROTEIN 70KDA"/>
    <property type="match status" value="1"/>
</dbReference>
<comment type="similarity">
    <text evidence="1">Belongs to the heat shock protein 70 family.</text>
</comment>
<dbReference type="SUPFAM" id="SSF53067">
    <property type="entry name" value="Actin-like ATPase domain"/>
    <property type="match status" value="2"/>
</dbReference>
<keyword evidence="2" id="KW-0547">Nucleotide-binding</keyword>
<evidence type="ECO:0000313" key="4">
    <source>
        <dbReference type="EMBL" id="KAI5082771.1"/>
    </source>
</evidence>
<name>A0A9D4VA87_ADICA</name>
<dbReference type="Gene3D" id="3.90.640.10">
    <property type="entry name" value="Actin, Chain A, domain 4"/>
    <property type="match status" value="1"/>
</dbReference>
<comment type="caution">
    <text evidence="4">The sequence shown here is derived from an EMBL/GenBank/DDBJ whole genome shotgun (WGS) entry which is preliminary data.</text>
</comment>
<dbReference type="InterPro" id="IPR013126">
    <property type="entry name" value="Hsp_70_fam"/>
</dbReference>
<dbReference type="InterPro" id="IPR043129">
    <property type="entry name" value="ATPase_NBD"/>
</dbReference>
<keyword evidence="3" id="KW-0067">ATP-binding</keyword>
<dbReference type="Gene3D" id="3.30.420.40">
    <property type="match status" value="2"/>
</dbReference>
<gene>
    <name evidence="4" type="ORF">GOP47_0002514</name>
</gene>
<dbReference type="FunFam" id="3.90.640.10:FF:000134">
    <property type="entry name" value="Heat shock cognate 71 kDa protein"/>
    <property type="match status" value="1"/>
</dbReference>
<keyword evidence="5" id="KW-1185">Reference proteome</keyword>
<evidence type="ECO:0000256" key="3">
    <source>
        <dbReference type="ARBA" id="ARBA00022840"/>
    </source>
</evidence>